<dbReference type="AlphaFoldDB" id="A0A816DDY0"/>
<protein>
    <recommendedName>
        <fullName evidence="1">PiggyBac transposable element-derived protein domain-containing protein</fullName>
    </recommendedName>
</protein>
<dbReference type="Pfam" id="PF13843">
    <property type="entry name" value="DDE_Tnp_1_7"/>
    <property type="match status" value="1"/>
</dbReference>
<gene>
    <name evidence="2" type="ORF">GPM918_LOCUS44577</name>
    <name evidence="3" type="ORF">SRO942_LOCUS46489</name>
</gene>
<dbReference type="EMBL" id="CAJOBC010113094">
    <property type="protein sequence ID" value="CAF4538487.1"/>
    <property type="molecule type" value="Genomic_DNA"/>
</dbReference>
<reference evidence="2" key="1">
    <citation type="submission" date="2021-02" db="EMBL/GenBank/DDBJ databases">
        <authorList>
            <person name="Nowell W R."/>
        </authorList>
    </citation>
    <scope>NUCLEOTIDE SEQUENCE</scope>
</reference>
<evidence type="ECO:0000313" key="2">
    <source>
        <dbReference type="EMBL" id="CAF1634724.1"/>
    </source>
</evidence>
<proteinExistence type="predicted"/>
<dbReference type="Proteomes" id="UP000681722">
    <property type="component" value="Unassembled WGS sequence"/>
</dbReference>
<dbReference type="InterPro" id="IPR029526">
    <property type="entry name" value="PGBD"/>
</dbReference>
<evidence type="ECO:0000313" key="3">
    <source>
        <dbReference type="EMBL" id="CAF4538487.1"/>
    </source>
</evidence>
<dbReference type="PANTHER" id="PTHR47272">
    <property type="entry name" value="DDE_TNP_1_7 DOMAIN-CONTAINING PROTEIN"/>
    <property type="match status" value="1"/>
</dbReference>
<comment type="caution">
    <text evidence="2">The sequence shown here is derived from an EMBL/GenBank/DDBJ whole genome shotgun (WGS) entry which is preliminary data.</text>
</comment>
<dbReference type="EMBL" id="CAJNOQ010044915">
    <property type="protein sequence ID" value="CAF1634724.1"/>
    <property type="molecule type" value="Genomic_DNA"/>
</dbReference>
<evidence type="ECO:0000259" key="1">
    <source>
        <dbReference type="Pfam" id="PF13843"/>
    </source>
</evidence>
<dbReference type="OrthoDB" id="118105at2759"/>
<organism evidence="2 4">
    <name type="scientific">Didymodactylos carnosus</name>
    <dbReference type="NCBI Taxonomy" id="1234261"/>
    <lineage>
        <taxon>Eukaryota</taxon>
        <taxon>Metazoa</taxon>
        <taxon>Spiralia</taxon>
        <taxon>Gnathifera</taxon>
        <taxon>Rotifera</taxon>
        <taxon>Eurotatoria</taxon>
        <taxon>Bdelloidea</taxon>
        <taxon>Philodinida</taxon>
        <taxon>Philodinidae</taxon>
        <taxon>Didymodactylos</taxon>
    </lineage>
</organism>
<evidence type="ECO:0000313" key="4">
    <source>
        <dbReference type="Proteomes" id="UP000663829"/>
    </source>
</evidence>
<keyword evidence="4" id="KW-1185">Reference proteome</keyword>
<sequence>MYARAGKSSYLYQFEIEGDNQLIVIDSNIGSADNVVIRLTQNLPPNSFIAYDNYFATIGLIKFLNTKQYHVVSTMRLNRLNSSLLKSDKQMKQEGRGSFDSLTTDNGHIVVTKSFDTKAVYILSNCFGPTPVGEPK</sequence>
<feature type="non-terminal residue" evidence="2">
    <location>
        <position position="136"/>
    </location>
</feature>
<dbReference type="Proteomes" id="UP000663829">
    <property type="component" value="Unassembled WGS sequence"/>
</dbReference>
<feature type="domain" description="PiggyBac transposable element-derived protein" evidence="1">
    <location>
        <begin position="7"/>
        <end position="126"/>
    </location>
</feature>
<name>A0A816DDY0_9BILA</name>
<accession>A0A816DDY0</accession>